<feature type="domain" description="Ig-like" evidence="1">
    <location>
        <begin position="213"/>
        <end position="308"/>
    </location>
</feature>
<dbReference type="GO" id="GO:0050808">
    <property type="term" value="P:synapse organization"/>
    <property type="evidence" value="ECO:0007669"/>
    <property type="project" value="TreeGrafter"/>
</dbReference>
<dbReference type="Gene3D" id="2.60.40.10">
    <property type="entry name" value="Immunoglobulins"/>
    <property type="match status" value="2"/>
</dbReference>
<dbReference type="EMBL" id="CAXKWB010037222">
    <property type="protein sequence ID" value="CAL4149422.1"/>
    <property type="molecule type" value="Genomic_DNA"/>
</dbReference>
<name>A0AAV2RZG9_MEGNR</name>
<feature type="non-terminal residue" evidence="2">
    <location>
        <position position="347"/>
    </location>
</feature>
<dbReference type="Proteomes" id="UP001497623">
    <property type="component" value="Unassembled WGS sequence"/>
</dbReference>
<dbReference type="InterPro" id="IPR007110">
    <property type="entry name" value="Ig-like_dom"/>
</dbReference>
<dbReference type="Pfam" id="PF13927">
    <property type="entry name" value="Ig_3"/>
    <property type="match status" value="1"/>
</dbReference>
<dbReference type="InterPro" id="IPR003599">
    <property type="entry name" value="Ig_sub"/>
</dbReference>
<proteinExistence type="predicted"/>
<dbReference type="PANTHER" id="PTHR23279:SF5">
    <property type="entry name" value="DEFECTIVE PROBOSCIS EXTENSION RESPONSE 8, ISOFORM A"/>
    <property type="match status" value="1"/>
</dbReference>
<dbReference type="SUPFAM" id="SSF48726">
    <property type="entry name" value="Immunoglobulin"/>
    <property type="match status" value="2"/>
</dbReference>
<dbReference type="AlphaFoldDB" id="A0AAV2RZG9"/>
<keyword evidence="3" id="KW-1185">Reference proteome</keyword>
<accession>A0AAV2RZG9</accession>
<dbReference type="PROSITE" id="PS50835">
    <property type="entry name" value="IG_LIKE"/>
    <property type="match status" value="1"/>
</dbReference>
<dbReference type="InterPro" id="IPR036179">
    <property type="entry name" value="Ig-like_dom_sf"/>
</dbReference>
<dbReference type="SMART" id="SM00409">
    <property type="entry name" value="IG"/>
    <property type="match status" value="2"/>
</dbReference>
<organism evidence="2 3">
    <name type="scientific">Meganyctiphanes norvegica</name>
    <name type="common">Northern krill</name>
    <name type="synonym">Thysanopoda norvegica</name>
    <dbReference type="NCBI Taxonomy" id="48144"/>
    <lineage>
        <taxon>Eukaryota</taxon>
        <taxon>Metazoa</taxon>
        <taxon>Ecdysozoa</taxon>
        <taxon>Arthropoda</taxon>
        <taxon>Crustacea</taxon>
        <taxon>Multicrustacea</taxon>
        <taxon>Malacostraca</taxon>
        <taxon>Eumalacostraca</taxon>
        <taxon>Eucarida</taxon>
        <taxon>Euphausiacea</taxon>
        <taxon>Euphausiidae</taxon>
        <taxon>Meganyctiphanes</taxon>
    </lineage>
</organism>
<evidence type="ECO:0000313" key="2">
    <source>
        <dbReference type="EMBL" id="CAL4149422.1"/>
    </source>
</evidence>
<dbReference type="InterPro" id="IPR037448">
    <property type="entry name" value="Zig-8"/>
</dbReference>
<reference evidence="2 3" key="1">
    <citation type="submission" date="2024-05" db="EMBL/GenBank/DDBJ databases">
        <authorList>
            <person name="Wallberg A."/>
        </authorList>
    </citation>
    <scope>NUCLEOTIDE SEQUENCE [LARGE SCALE GENOMIC DNA]</scope>
</reference>
<dbReference type="InterPro" id="IPR013783">
    <property type="entry name" value="Ig-like_fold"/>
</dbReference>
<protein>
    <recommendedName>
        <fullName evidence="1">Ig-like domain-containing protein</fullName>
    </recommendedName>
</protein>
<gene>
    <name evidence="2" type="ORF">MNOR_LOCUS30443</name>
</gene>
<dbReference type="PANTHER" id="PTHR23279">
    <property type="entry name" value="DEFECTIVE PROBOSCIS EXTENSION RESPONSE DPR -RELATED"/>
    <property type="match status" value="1"/>
</dbReference>
<evidence type="ECO:0000259" key="1">
    <source>
        <dbReference type="PROSITE" id="PS50835"/>
    </source>
</evidence>
<comment type="caution">
    <text evidence="2">The sequence shown here is derived from an EMBL/GenBank/DDBJ whole genome shotgun (WGS) entry which is preliminary data.</text>
</comment>
<dbReference type="GO" id="GO:0032589">
    <property type="term" value="C:neuron projection membrane"/>
    <property type="evidence" value="ECO:0007669"/>
    <property type="project" value="TreeGrafter"/>
</dbReference>
<evidence type="ECO:0000313" key="3">
    <source>
        <dbReference type="Proteomes" id="UP001497623"/>
    </source>
</evidence>
<sequence length="347" mass="38772">MNLCKCYRTYVRLTSSSRFAVLFIRKVITNTLFSPPLQIPFSHLQPYISNYEYVRNIKSYRNGAKYNPKIHSRYPQHMYANFTDPKYEHHSNIIHSPTRIKWAGLPPSRPKLTGPLMYDLSAANWQKVAKNVYFTKLATQTVSWLRHKDVHLLTVGRYTYTSDRRFQPQHTPGAEDWGLLLAHPDVGDAGRYECQVSSTPPVSHTLKLNVLEPETHIIGGPELFIDRGSTINLTCLVINTPSPPMELIWLHHGQEVGFASSRKSGVGVWTVKGDNTTSSSVLVRDAGNQDAGPYTCTPSPPAPSANVTVHVLDGSLSAPMQQSKAAFAFTSCHTSTVYLILAVLHLT</sequence>